<dbReference type="AlphaFoldDB" id="A0A6H5HBU1"/>
<proteinExistence type="predicted"/>
<dbReference type="Proteomes" id="UP000479000">
    <property type="component" value="Unassembled WGS sequence"/>
</dbReference>
<protein>
    <submittedName>
        <fullName evidence="2">Uncharacterized protein</fullName>
    </submittedName>
</protein>
<name>A0A6H5HBU1_9HEMI</name>
<organism evidence="2 3">
    <name type="scientific">Nesidiocoris tenuis</name>
    <dbReference type="NCBI Taxonomy" id="355587"/>
    <lineage>
        <taxon>Eukaryota</taxon>
        <taxon>Metazoa</taxon>
        <taxon>Ecdysozoa</taxon>
        <taxon>Arthropoda</taxon>
        <taxon>Hexapoda</taxon>
        <taxon>Insecta</taxon>
        <taxon>Pterygota</taxon>
        <taxon>Neoptera</taxon>
        <taxon>Paraneoptera</taxon>
        <taxon>Hemiptera</taxon>
        <taxon>Heteroptera</taxon>
        <taxon>Panheteroptera</taxon>
        <taxon>Cimicomorpha</taxon>
        <taxon>Miridae</taxon>
        <taxon>Dicyphina</taxon>
        <taxon>Nesidiocoris</taxon>
    </lineage>
</organism>
<gene>
    <name evidence="2" type="ORF">NTEN_LOCUS18477</name>
</gene>
<evidence type="ECO:0000313" key="3">
    <source>
        <dbReference type="Proteomes" id="UP000479000"/>
    </source>
</evidence>
<evidence type="ECO:0000313" key="2">
    <source>
        <dbReference type="EMBL" id="CAB0013934.1"/>
    </source>
</evidence>
<sequence>MQSIEYHTQVFQVHCQEWQELQWWFQAAQRATGCGHFHSAGVSMFVNARHAKAEGEGKARDEKHNGVEYVVHPVHRKSSQTPNIIWLGRDNRKKYTPTPGKNASLNVMELRKKIPHTPTQCTQRKTIFFLTVIRQNMGATQRLSRKAINVDNESGRMKSPVHLCELLKPYERFVIFSQRSSKVTTINLILKSGVIRLRGKLFGRVTTRRKFPNYFEKFSIWRNRLFVKMGLDEEFQEWKVEIKSLHYSNPFQLPLSKFVYLGDMEARMKQGSHGVRSASHCSTGERTQCGRGGEEGTLSRRPMRGRPDPVNRTPCEPSLRKKNSYSQVDQM</sequence>
<evidence type="ECO:0000256" key="1">
    <source>
        <dbReference type="SAM" id="MobiDB-lite"/>
    </source>
</evidence>
<reference evidence="2 3" key="1">
    <citation type="submission" date="2020-02" db="EMBL/GenBank/DDBJ databases">
        <authorList>
            <person name="Ferguson B K."/>
        </authorList>
    </citation>
    <scope>NUCLEOTIDE SEQUENCE [LARGE SCALE GENOMIC DNA]</scope>
</reference>
<dbReference type="EMBL" id="CADCXU010027051">
    <property type="protein sequence ID" value="CAB0013934.1"/>
    <property type="molecule type" value="Genomic_DNA"/>
</dbReference>
<keyword evidence="3" id="KW-1185">Reference proteome</keyword>
<accession>A0A6H5HBU1</accession>
<feature type="region of interest" description="Disordered" evidence="1">
    <location>
        <begin position="272"/>
        <end position="331"/>
    </location>
</feature>